<proteinExistence type="predicted"/>
<dbReference type="Proteomes" id="UP000620124">
    <property type="component" value="Unassembled WGS sequence"/>
</dbReference>
<dbReference type="OrthoDB" id="2269034at2759"/>
<reference evidence="4" key="1">
    <citation type="submission" date="2020-05" db="EMBL/GenBank/DDBJ databases">
        <title>Mycena genomes resolve the evolution of fungal bioluminescence.</title>
        <authorList>
            <person name="Tsai I.J."/>
        </authorList>
    </citation>
    <scope>NUCLEOTIDE SEQUENCE</scope>
    <source>
        <strain evidence="4">CCC161011</strain>
    </source>
</reference>
<feature type="coiled-coil region" evidence="1">
    <location>
        <begin position="5"/>
        <end position="39"/>
    </location>
</feature>
<gene>
    <name evidence="4" type="ORF">MVEN_02191900</name>
</gene>
<feature type="compositionally biased region" description="Low complexity" evidence="2">
    <location>
        <begin position="347"/>
        <end position="362"/>
    </location>
</feature>
<evidence type="ECO:0000313" key="5">
    <source>
        <dbReference type="Proteomes" id="UP000620124"/>
    </source>
</evidence>
<evidence type="ECO:0000259" key="3">
    <source>
        <dbReference type="Pfam" id="PF12937"/>
    </source>
</evidence>
<organism evidence="4 5">
    <name type="scientific">Mycena venus</name>
    <dbReference type="NCBI Taxonomy" id="2733690"/>
    <lineage>
        <taxon>Eukaryota</taxon>
        <taxon>Fungi</taxon>
        <taxon>Dikarya</taxon>
        <taxon>Basidiomycota</taxon>
        <taxon>Agaricomycotina</taxon>
        <taxon>Agaricomycetes</taxon>
        <taxon>Agaricomycetidae</taxon>
        <taxon>Agaricales</taxon>
        <taxon>Marasmiineae</taxon>
        <taxon>Mycenaceae</taxon>
        <taxon>Mycena</taxon>
    </lineage>
</organism>
<dbReference type="InterPro" id="IPR001810">
    <property type="entry name" value="F-box_dom"/>
</dbReference>
<dbReference type="Pfam" id="PF12937">
    <property type="entry name" value="F-box-like"/>
    <property type="match status" value="1"/>
</dbReference>
<dbReference type="AlphaFoldDB" id="A0A8H7CF61"/>
<feature type="domain" description="F-box" evidence="3">
    <location>
        <begin position="48"/>
        <end position="104"/>
    </location>
</feature>
<accession>A0A8H7CF61</accession>
<dbReference type="EMBL" id="JACAZI010000024">
    <property type="protein sequence ID" value="KAF7335394.1"/>
    <property type="molecule type" value="Genomic_DNA"/>
</dbReference>
<sequence>MLDALAADRARVADLDAQIQDLERSLAALRLEKLVVQERLDTYKYPVLTLPNEIVSEIFIHFLPTYPSCPPLGGPLSPTHLARICRRWREIALVTPALWRAVSLSKISYSLPSDVKQIWLARSGSHPISIHMNEYARGNVPGGSRALAAVLLHCARWEYVKLRLFNSSLPTIEGGLPLLRHLDLELDYYPKDLVIRDAPLLRSVVLDVNTLSNIVLPWTQLTRLTLRVITIDDCIPVLQKVTNLVHCKLQLQDRDEGDPLPDIVLPYLSTLSCKQWGHGEYSLDIFIVPALRSLTVTEQFLQPSPIDSLKSFIAKSGCMLQNFSFDHIRSYFNVDSEDEQKIDGDPDPSGNESNSNSDSGSPRPALLDDKYTLVGVLVFLKKGAYLVLLPLSVLRTR</sequence>
<keyword evidence="1" id="KW-0175">Coiled coil</keyword>
<feature type="region of interest" description="Disordered" evidence="2">
    <location>
        <begin position="338"/>
        <end position="364"/>
    </location>
</feature>
<name>A0A8H7CF61_9AGAR</name>
<dbReference type="Gene3D" id="1.20.1280.50">
    <property type="match status" value="1"/>
</dbReference>
<protein>
    <submittedName>
        <fullName evidence="4">F-box domain-containing protein</fullName>
    </submittedName>
</protein>
<evidence type="ECO:0000256" key="1">
    <source>
        <dbReference type="SAM" id="Coils"/>
    </source>
</evidence>
<keyword evidence="5" id="KW-1185">Reference proteome</keyword>
<evidence type="ECO:0000256" key="2">
    <source>
        <dbReference type="SAM" id="MobiDB-lite"/>
    </source>
</evidence>
<comment type="caution">
    <text evidence="4">The sequence shown here is derived from an EMBL/GenBank/DDBJ whole genome shotgun (WGS) entry which is preliminary data.</text>
</comment>
<evidence type="ECO:0000313" key="4">
    <source>
        <dbReference type="EMBL" id="KAF7335394.1"/>
    </source>
</evidence>